<evidence type="ECO:0000313" key="1">
    <source>
        <dbReference type="EMBL" id="EGZ28954.1"/>
    </source>
</evidence>
<name>G4YPV9_PHYSP</name>
<dbReference type="Proteomes" id="UP000002640">
    <property type="component" value="Unassembled WGS sequence"/>
</dbReference>
<protein>
    <recommendedName>
        <fullName evidence="3">Protein kinase domain-containing protein</fullName>
    </recommendedName>
</protein>
<accession>G4YPV9</accession>
<proteinExistence type="predicted"/>
<dbReference type="GeneID" id="20644811"/>
<evidence type="ECO:0000313" key="2">
    <source>
        <dbReference type="Proteomes" id="UP000002640"/>
    </source>
</evidence>
<dbReference type="InterPro" id="IPR011009">
    <property type="entry name" value="Kinase-like_dom_sf"/>
</dbReference>
<dbReference type="STRING" id="1094619.G4YPV9"/>
<dbReference type="EMBL" id="JH159151">
    <property type="protein sequence ID" value="EGZ28954.1"/>
    <property type="molecule type" value="Genomic_DNA"/>
</dbReference>
<evidence type="ECO:0008006" key="3">
    <source>
        <dbReference type="Google" id="ProtNLM"/>
    </source>
</evidence>
<organism evidence="1 2">
    <name type="scientific">Phytophthora sojae (strain P6497)</name>
    <name type="common">Soybean stem and root rot agent</name>
    <name type="synonym">Phytophthora megasperma f. sp. glycines</name>
    <dbReference type="NCBI Taxonomy" id="1094619"/>
    <lineage>
        <taxon>Eukaryota</taxon>
        <taxon>Sar</taxon>
        <taxon>Stramenopiles</taxon>
        <taxon>Oomycota</taxon>
        <taxon>Peronosporomycetes</taxon>
        <taxon>Peronosporales</taxon>
        <taxon>Peronosporaceae</taxon>
        <taxon>Phytophthora</taxon>
    </lineage>
</organism>
<dbReference type="SUPFAM" id="SSF56112">
    <property type="entry name" value="Protein kinase-like (PK-like)"/>
    <property type="match status" value="1"/>
</dbReference>
<dbReference type="AlphaFoldDB" id="G4YPV9"/>
<dbReference type="RefSeq" id="XP_009516229.1">
    <property type="nucleotide sequence ID" value="XM_009517934.1"/>
</dbReference>
<sequence length="235" mass="26686">MLDGMSLYDAACSFTNRNGTPQPIPTNANAIFSHGLIHTDRVLHRLLVVRERRLQDDARFYSIGCQTLDDTKTVWQTYTSLALRIASLLQVLDKLNYNMQRENQRRSSCNSRFSVGVAMRERDPLPATAPTAKTTLYKVRARGTDVSVRVPITRHGSTNQALALKCMPKALIVENYLQKNVIYEKGIIAECDHPNTFKLREMYQEANQASGKDTSAIGIVRRGDRWVVWEDLEEL</sequence>
<dbReference type="InParanoid" id="G4YPV9"/>
<reference evidence="1 2" key="1">
    <citation type="journal article" date="2006" name="Science">
        <title>Phytophthora genome sequences uncover evolutionary origins and mechanisms of pathogenesis.</title>
        <authorList>
            <person name="Tyler B.M."/>
            <person name="Tripathy S."/>
            <person name="Zhang X."/>
            <person name="Dehal P."/>
            <person name="Jiang R.H."/>
            <person name="Aerts A."/>
            <person name="Arredondo F.D."/>
            <person name="Baxter L."/>
            <person name="Bensasson D."/>
            <person name="Beynon J.L."/>
            <person name="Chapman J."/>
            <person name="Damasceno C.M."/>
            <person name="Dorrance A.E."/>
            <person name="Dou D."/>
            <person name="Dickerman A.W."/>
            <person name="Dubchak I.L."/>
            <person name="Garbelotto M."/>
            <person name="Gijzen M."/>
            <person name="Gordon S.G."/>
            <person name="Govers F."/>
            <person name="Grunwald N.J."/>
            <person name="Huang W."/>
            <person name="Ivors K.L."/>
            <person name="Jones R.W."/>
            <person name="Kamoun S."/>
            <person name="Krampis K."/>
            <person name="Lamour K.H."/>
            <person name="Lee M.K."/>
            <person name="McDonald W.H."/>
            <person name="Medina M."/>
            <person name="Meijer H.J."/>
            <person name="Nordberg E.K."/>
            <person name="Maclean D.J."/>
            <person name="Ospina-Giraldo M.D."/>
            <person name="Morris P.F."/>
            <person name="Phuntumart V."/>
            <person name="Putnam N.H."/>
            <person name="Rash S."/>
            <person name="Rose J.K."/>
            <person name="Sakihama Y."/>
            <person name="Salamov A.A."/>
            <person name="Savidor A."/>
            <person name="Scheuring C.F."/>
            <person name="Smith B.M."/>
            <person name="Sobral B.W."/>
            <person name="Terry A."/>
            <person name="Torto-Alalibo T.A."/>
            <person name="Win J."/>
            <person name="Xu Z."/>
            <person name="Zhang H."/>
            <person name="Grigoriev I.V."/>
            <person name="Rokhsar D.S."/>
            <person name="Boore J.L."/>
        </authorList>
    </citation>
    <scope>NUCLEOTIDE SEQUENCE [LARGE SCALE GENOMIC DNA]</scope>
    <source>
        <strain evidence="1 2">P6497</strain>
    </source>
</reference>
<dbReference type="KEGG" id="psoj:PHYSODRAFT_322558"/>
<gene>
    <name evidence="1" type="ORF">PHYSODRAFT_322558</name>
</gene>
<keyword evidence="2" id="KW-1185">Reference proteome</keyword>
<dbReference type="Gene3D" id="3.30.200.20">
    <property type="entry name" value="Phosphorylase Kinase, domain 1"/>
    <property type="match status" value="1"/>
</dbReference>